<evidence type="ECO:0000256" key="7">
    <source>
        <dbReference type="ARBA" id="ARBA00023136"/>
    </source>
</evidence>
<feature type="transmembrane region" description="Helical" evidence="8">
    <location>
        <begin position="407"/>
        <end position="426"/>
    </location>
</feature>
<feature type="transmembrane region" description="Helical" evidence="8">
    <location>
        <begin position="338"/>
        <end position="361"/>
    </location>
</feature>
<dbReference type="PANTHER" id="PTHR11040">
    <property type="entry name" value="ZINC/IRON TRANSPORTER"/>
    <property type="match status" value="1"/>
</dbReference>
<dbReference type="STRING" id="3916.A0A3Q0EPZ5"/>
<dbReference type="KEGG" id="vra:106779358"/>
<feature type="transmembrane region" description="Helical" evidence="8">
    <location>
        <begin position="275"/>
        <end position="295"/>
    </location>
</feature>
<evidence type="ECO:0000313" key="9">
    <source>
        <dbReference type="Proteomes" id="UP000087766"/>
    </source>
</evidence>
<accession>A0A3Q0EPZ5</accession>
<sequence>MRFLCLSIKYHEFVRLSIKYHEVRAPHQQILRGSYASPTIITRFVHLSIKYHEVHTPHQQLLPGSCASPAIITRFVRFTSNCYEVYAPLNKYHEVYASIHQISRVTTECTCDEEDENRDRGKTSRYKITTLVSILIADAVRVCIPLLGKVILALSQDKNVFFLIKAFVVGVILATRFIHILPDVFANLTSPCLKEHPWEIFPSLGIAMGTLMVDTYATAYLQKYHSKEVQNESKDVEKETGHEGHVHAHTHAIQGHVHGPVYFHDHSFQLLRHRVISHVLELGIIVHSVIIGISLGASKNPNTIRPLVAALTFHQFFEGMGLGNTISQANFKRVSVTMMGLFFALTTPIGIGIGIGISSVYDDPITLIVEGVFNAASARILIYMALIDLLAHDFMSPRIQQSSRLCFRANVCLLLGAGLMSLVAKWA</sequence>
<keyword evidence="9" id="KW-1185">Reference proteome</keyword>
<keyword evidence="6 8" id="KW-0406">Ion transport</keyword>
<comment type="subcellular location">
    <subcellularLocation>
        <location evidence="1 8">Membrane</location>
        <topology evidence="1 8">Multi-pass membrane protein</topology>
    </subcellularLocation>
</comment>
<feature type="transmembrane region" description="Helical" evidence="8">
    <location>
        <begin position="200"/>
        <end position="221"/>
    </location>
</feature>
<keyword evidence="7 8" id="KW-0472">Membrane</keyword>
<feature type="transmembrane region" description="Helical" evidence="8">
    <location>
        <begin position="367"/>
        <end position="386"/>
    </location>
</feature>
<feature type="transmembrane region" description="Helical" evidence="8">
    <location>
        <begin position="160"/>
        <end position="180"/>
    </location>
</feature>
<dbReference type="RefSeq" id="XP_022632277.1">
    <property type="nucleotide sequence ID" value="XM_022776556.1"/>
</dbReference>
<proteinExistence type="inferred from homology"/>
<organism evidence="9 10">
    <name type="scientific">Vigna radiata var. radiata</name>
    <name type="common">Mung bean</name>
    <name type="synonym">Phaseolus aureus</name>
    <dbReference type="NCBI Taxonomy" id="3916"/>
    <lineage>
        <taxon>Eukaryota</taxon>
        <taxon>Viridiplantae</taxon>
        <taxon>Streptophyta</taxon>
        <taxon>Embryophyta</taxon>
        <taxon>Tracheophyta</taxon>
        <taxon>Spermatophyta</taxon>
        <taxon>Magnoliopsida</taxon>
        <taxon>eudicotyledons</taxon>
        <taxon>Gunneridae</taxon>
        <taxon>Pentapetalae</taxon>
        <taxon>rosids</taxon>
        <taxon>fabids</taxon>
        <taxon>Fabales</taxon>
        <taxon>Fabaceae</taxon>
        <taxon>Papilionoideae</taxon>
        <taxon>50 kb inversion clade</taxon>
        <taxon>NPAAA clade</taxon>
        <taxon>indigoferoid/millettioid clade</taxon>
        <taxon>Phaseoleae</taxon>
        <taxon>Vigna</taxon>
    </lineage>
</organism>
<dbReference type="GO" id="GO:0005886">
    <property type="term" value="C:plasma membrane"/>
    <property type="evidence" value="ECO:0007669"/>
    <property type="project" value="TreeGrafter"/>
</dbReference>
<dbReference type="PANTHER" id="PTHR11040:SF35">
    <property type="entry name" value="ZINC TRANSPORTER 5"/>
    <property type="match status" value="1"/>
</dbReference>
<protein>
    <submittedName>
        <fullName evidence="10">Zinc transporter 1-like</fullName>
    </submittedName>
</protein>
<evidence type="ECO:0000256" key="8">
    <source>
        <dbReference type="RuleBase" id="RU362088"/>
    </source>
</evidence>
<dbReference type="GeneID" id="106779358"/>
<gene>
    <name evidence="10" type="primary">LOC106779358</name>
</gene>
<name>A0A3Q0EPZ5_VIGRR</name>
<evidence type="ECO:0000256" key="4">
    <source>
        <dbReference type="ARBA" id="ARBA00022692"/>
    </source>
</evidence>
<comment type="similarity">
    <text evidence="2 8">Belongs to the ZIP transporter (TC 2.A.5) family.</text>
</comment>
<feature type="transmembrane region" description="Helical" evidence="8">
    <location>
        <begin position="307"/>
        <end position="326"/>
    </location>
</feature>
<dbReference type="OrthoDB" id="448280at2759"/>
<evidence type="ECO:0000256" key="5">
    <source>
        <dbReference type="ARBA" id="ARBA00022989"/>
    </source>
</evidence>
<dbReference type="GO" id="GO:0005385">
    <property type="term" value="F:zinc ion transmembrane transporter activity"/>
    <property type="evidence" value="ECO:0007669"/>
    <property type="project" value="InterPro"/>
</dbReference>
<reference evidence="10" key="1">
    <citation type="submission" date="2025-08" db="UniProtKB">
        <authorList>
            <consortium name="RefSeq"/>
        </authorList>
    </citation>
    <scope>IDENTIFICATION</scope>
    <source>
        <tissue evidence="10">Leaf</tissue>
    </source>
</reference>
<evidence type="ECO:0000256" key="6">
    <source>
        <dbReference type="ARBA" id="ARBA00023065"/>
    </source>
</evidence>
<evidence type="ECO:0000256" key="3">
    <source>
        <dbReference type="ARBA" id="ARBA00022448"/>
    </source>
</evidence>
<comment type="caution">
    <text evidence="8">Lacks conserved residue(s) required for the propagation of feature annotation.</text>
</comment>
<evidence type="ECO:0000256" key="2">
    <source>
        <dbReference type="ARBA" id="ARBA00006939"/>
    </source>
</evidence>
<dbReference type="InterPro" id="IPR003689">
    <property type="entry name" value="ZIP"/>
</dbReference>
<evidence type="ECO:0000313" key="10">
    <source>
        <dbReference type="RefSeq" id="XP_022632277.1"/>
    </source>
</evidence>
<dbReference type="InterPro" id="IPR004698">
    <property type="entry name" value="Zn/Fe_permease_fun/pln"/>
</dbReference>
<keyword evidence="5 8" id="KW-1133">Transmembrane helix</keyword>
<dbReference type="NCBIfam" id="TIGR00820">
    <property type="entry name" value="zip"/>
    <property type="match status" value="1"/>
</dbReference>
<keyword evidence="4 8" id="KW-0812">Transmembrane</keyword>
<dbReference type="AlphaFoldDB" id="A0A3Q0EPZ5"/>
<evidence type="ECO:0000256" key="1">
    <source>
        <dbReference type="ARBA" id="ARBA00004141"/>
    </source>
</evidence>
<dbReference type="Proteomes" id="UP000087766">
    <property type="component" value="Unplaced"/>
</dbReference>
<keyword evidence="3 8" id="KW-0813">Transport</keyword>
<dbReference type="Pfam" id="PF02535">
    <property type="entry name" value="Zip"/>
    <property type="match status" value="1"/>
</dbReference>